<dbReference type="HAMAP" id="MF_03188">
    <property type="entry name" value="Methyltr_EFM4"/>
    <property type="match status" value="1"/>
</dbReference>
<keyword evidence="4 5" id="KW-0949">S-adenosyl-L-methionine</keyword>
<dbReference type="SUPFAM" id="SSF53335">
    <property type="entry name" value="S-adenosyl-L-methionine-dependent methyltransferases"/>
    <property type="match status" value="1"/>
</dbReference>
<gene>
    <name evidence="5" type="primary">EFM4</name>
    <name evidence="8" type="ORF">PVAR5_6492</name>
</gene>
<dbReference type="OrthoDB" id="445007at2759"/>
<comment type="similarity">
    <text evidence="5">Belongs to the class I-like SAM-binding methyltransferase superfamily. EFM4 family.</text>
</comment>
<feature type="region of interest" description="Disordered" evidence="6">
    <location>
        <begin position="398"/>
        <end position="422"/>
    </location>
</feature>
<proteinExistence type="inferred from homology"/>
<dbReference type="GO" id="GO:0005737">
    <property type="term" value="C:cytoplasm"/>
    <property type="evidence" value="ECO:0007669"/>
    <property type="project" value="UniProtKB-SubCell"/>
</dbReference>
<feature type="region of interest" description="Disordered" evidence="6">
    <location>
        <begin position="474"/>
        <end position="505"/>
    </location>
</feature>
<dbReference type="Gene3D" id="2.60.120.620">
    <property type="entry name" value="q2cbj1_9rhob like domain"/>
    <property type="match status" value="1"/>
</dbReference>
<comment type="caution">
    <text evidence="8">The sequence shown here is derived from an EMBL/GenBank/DDBJ whole genome shotgun (WGS) entry which is preliminary data.</text>
</comment>
<sequence>MTRLPLPVPPPIDSSYRPKSSITTIPASTPVDYILAILERDGGVILKDLVSQGELAAIEEEVRPWSDKSRIRAGETVNGDAFHIIPPQTTLVPGLVGKSKTVAQICERPILEGLRQKILFEEYVANREGHVEPTTIDPLLSLSMSMNIGYGAPRQLLHRDDTIHGIRHRWNAFQPWSFKHVSQFACLIAGCDVTRENGATMFVPGSHKWDDDRWPSADDVSFAEMSAGSALIFLASAYHGGGHNSVPGSVRTMHSLFFVRGNLRTEENQFLAIPRSKVKEMSPKMLELLGYKKPLATLGLVDNISPHEDIDGIWERALHWETFYDRTLSHISSKRKPGAHITPTAEYISQKAEGNNDSDEEDEEVDDDDDPGTSWFSEHNAPEKVLKFLTSAKFPLSPRNTLSRSSTSTKRNQKGFDKQAVQPSVLDLGTGNGSMLALLRKRGGFKGPMVGVDYSPRSVELARELQRLKIHSAYESDDYSDDDSDENSDAAQPPEPEGEEDDVVVADNETATEAIPVSEEDTEIRFEEWDILGSTDPLTKEEKEAQGGKGLGWFPYEKGGFDIVLDKGTFDAVSLSDEVVDDGSKGPGGKTVQRRVCERYPGIATRLVRKGGFLVVTSCNWTEDELIRWFTGCAGEEAKDENGEDGLYVWGRVEYPKFRFGGHEGQGVCTVCFRRRGEKP</sequence>
<evidence type="ECO:0000256" key="1">
    <source>
        <dbReference type="ARBA" id="ARBA00022490"/>
    </source>
</evidence>
<dbReference type="InterPro" id="IPR008775">
    <property type="entry name" value="Phytyl_CoA_dOase-like"/>
</dbReference>
<organism evidence="8 9">
    <name type="scientific">Byssochlamys spectabilis (strain No. 5 / NBRC 109023)</name>
    <name type="common">Paecilomyces variotii</name>
    <dbReference type="NCBI Taxonomy" id="1356009"/>
    <lineage>
        <taxon>Eukaryota</taxon>
        <taxon>Fungi</taxon>
        <taxon>Dikarya</taxon>
        <taxon>Ascomycota</taxon>
        <taxon>Pezizomycotina</taxon>
        <taxon>Eurotiomycetes</taxon>
        <taxon>Eurotiomycetidae</taxon>
        <taxon>Eurotiales</taxon>
        <taxon>Thermoascaceae</taxon>
        <taxon>Paecilomyces</taxon>
    </lineage>
</organism>
<dbReference type="PANTHER" id="PTHR12843:SF5">
    <property type="entry name" value="EEF1A LYSINE METHYLTRANSFERASE 2"/>
    <property type="match status" value="1"/>
</dbReference>
<dbReference type="Pfam" id="PF05721">
    <property type="entry name" value="PhyH"/>
    <property type="match status" value="1"/>
</dbReference>
<evidence type="ECO:0000256" key="2">
    <source>
        <dbReference type="ARBA" id="ARBA00022603"/>
    </source>
</evidence>
<comment type="function">
    <text evidence="5">S-adenosyl-L-methionine-dependent protein-lysine N-methyltransferase that mono- and dimethylates elongation factor 1-alpha at 'Lys-316'. May play a role in intracellular transport.</text>
</comment>
<protein>
    <recommendedName>
        <fullName evidence="5">Protein-lysine N-methyltransferase EFM4</fullName>
        <ecNumber evidence="5">2.1.1.-</ecNumber>
    </recommendedName>
    <alternativeName>
        <fullName evidence="5">Elongation factor methyltransferase 4</fullName>
    </alternativeName>
</protein>
<dbReference type="InterPro" id="IPR026635">
    <property type="entry name" value="Efm4/METTL10"/>
</dbReference>
<dbReference type="Proteomes" id="UP000018001">
    <property type="component" value="Unassembled WGS sequence"/>
</dbReference>
<comment type="subcellular location">
    <subcellularLocation>
        <location evidence="5">Cytoplasm</location>
    </subcellularLocation>
</comment>
<dbReference type="GO" id="GO:0032259">
    <property type="term" value="P:methylation"/>
    <property type="evidence" value="ECO:0007669"/>
    <property type="project" value="UniProtKB-KW"/>
</dbReference>
<dbReference type="InterPro" id="IPR029063">
    <property type="entry name" value="SAM-dependent_MTases_sf"/>
</dbReference>
<keyword evidence="5" id="KW-0813">Transport</keyword>
<feature type="compositionally biased region" description="Acidic residues" evidence="6">
    <location>
        <begin position="475"/>
        <end position="488"/>
    </location>
</feature>
<evidence type="ECO:0000313" key="9">
    <source>
        <dbReference type="Proteomes" id="UP000018001"/>
    </source>
</evidence>
<dbReference type="Pfam" id="PF13847">
    <property type="entry name" value="Methyltransf_31"/>
    <property type="match status" value="1"/>
</dbReference>
<keyword evidence="1 5" id="KW-0963">Cytoplasm</keyword>
<feature type="domain" description="Methyltransferase" evidence="7">
    <location>
        <begin position="424"/>
        <end position="467"/>
    </location>
</feature>
<dbReference type="InParanoid" id="V5I3Q3"/>
<keyword evidence="2 5" id="KW-0489">Methyltransferase</keyword>
<dbReference type="CDD" id="cd02440">
    <property type="entry name" value="AdoMet_MTases"/>
    <property type="match status" value="1"/>
</dbReference>
<dbReference type="EC" id="2.1.1.-" evidence="5"/>
<name>V5I3Q3_BYSSN</name>
<evidence type="ECO:0000259" key="7">
    <source>
        <dbReference type="Pfam" id="PF13847"/>
    </source>
</evidence>
<dbReference type="EMBL" id="BAUL01000215">
    <property type="protein sequence ID" value="GAD97810.1"/>
    <property type="molecule type" value="Genomic_DNA"/>
</dbReference>
<dbReference type="eggNOG" id="KOG1271">
    <property type="taxonomic scope" value="Eukaryota"/>
</dbReference>
<evidence type="ECO:0000256" key="4">
    <source>
        <dbReference type="ARBA" id="ARBA00022691"/>
    </source>
</evidence>
<dbReference type="InterPro" id="IPR025714">
    <property type="entry name" value="Methyltranfer_dom"/>
</dbReference>
<dbReference type="HOGENOM" id="CLU_404379_0_0_1"/>
<dbReference type="AlphaFoldDB" id="V5I3Q3"/>
<keyword evidence="9" id="KW-1185">Reference proteome</keyword>
<dbReference type="SUPFAM" id="SSF51197">
    <property type="entry name" value="Clavaminate synthase-like"/>
    <property type="match status" value="1"/>
</dbReference>
<feature type="region of interest" description="Disordered" evidence="6">
    <location>
        <begin position="334"/>
        <end position="378"/>
    </location>
</feature>
<evidence type="ECO:0000256" key="5">
    <source>
        <dbReference type="HAMAP-Rule" id="MF_03188"/>
    </source>
</evidence>
<dbReference type="Gene3D" id="3.40.50.150">
    <property type="entry name" value="Vaccinia Virus protein VP39"/>
    <property type="match status" value="1"/>
</dbReference>
<accession>V5I3Q3</accession>
<evidence type="ECO:0000256" key="3">
    <source>
        <dbReference type="ARBA" id="ARBA00022679"/>
    </source>
</evidence>
<evidence type="ECO:0000313" key="8">
    <source>
        <dbReference type="EMBL" id="GAD97810.1"/>
    </source>
</evidence>
<feature type="compositionally biased region" description="Acidic residues" evidence="6">
    <location>
        <begin position="356"/>
        <end position="371"/>
    </location>
</feature>
<keyword evidence="3 5" id="KW-0808">Transferase</keyword>
<dbReference type="GO" id="GO:0016192">
    <property type="term" value="P:vesicle-mediated transport"/>
    <property type="evidence" value="ECO:0007669"/>
    <property type="project" value="UniProtKB-UniRule"/>
</dbReference>
<dbReference type="GO" id="GO:0016279">
    <property type="term" value="F:protein-lysine N-methyltransferase activity"/>
    <property type="evidence" value="ECO:0007669"/>
    <property type="project" value="UniProtKB-UniRule"/>
</dbReference>
<reference evidence="9" key="1">
    <citation type="journal article" date="2014" name="Genome Announc.">
        <title>Draft genome sequence of the formaldehyde-resistant fungus Byssochlamys spectabilis No. 5 (anamorph Paecilomyces variotii No. 5) (NBRC109023).</title>
        <authorList>
            <person name="Oka T."/>
            <person name="Ekino K."/>
            <person name="Fukuda K."/>
            <person name="Nomura Y."/>
        </authorList>
    </citation>
    <scope>NUCLEOTIDE SEQUENCE [LARGE SCALE GENOMIC DNA]</scope>
    <source>
        <strain evidence="9">No. 5 / NBRC 109023</strain>
    </source>
</reference>
<evidence type="ECO:0000256" key="6">
    <source>
        <dbReference type="SAM" id="MobiDB-lite"/>
    </source>
</evidence>
<dbReference type="PANTHER" id="PTHR12843">
    <property type="entry name" value="PROTEIN-LYSINE N-METHYLTRANSFERASE METTL10"/>
    <property type="match status" value="1"/>
</dbReference>
<feature type="compositionally biased region" description="Polar residues" evidence="6">
    <location>
        <begin position="398"/>
        <end position="410"/>
    </location>
</feature>